<dbReference type="PATRIC" id="fig|1423778.4.peg.534"/>
<gene>
    <name evidence="2" type="ORF">FC70_GL000508</name>
</gene>
<evidence type="ECO:0000256" key="1">
    <source>
        <dbReference type="SAM" id="MobiDB-lite"/>
    </source>
</evidence>
<evidence type="ECO:0000313" key="3">
    <source>
        <dbReference type="Proteomes" id="UP000051697"/>
    </source>
</evidence>
<sequence>MGPFIIIISILLFSMLWQTFFGSPTKKQSSGKHFNSQEDQVISDDQHGKAA</sequence>
<dbReference type="AlphaFoldDB" id="A0A0R1RRG5"/>
<dbReference type="RefSeq" id="WP_157045247.1">
    <property type="nucleotide sequence ID" value="NZ_AZFE01000030.1"/>
</dbReference>
<proteinExistence type="predicted"/>
<feature type="compositionally biased region" description="Polar residues" evidence="1">
    <location>
        <begin position="24"/>
        <end position="40"/>
    </location>
</feature>
<dbReference type="EMBL" id="AZFE01000030">
    <property type="protein sequence ID" value="KRL55923.1"/>
    <property type="molecule type" value="Genomic_DNA"/>
</dbReference>
<reference evidence="2 3" key="1">
    <citation type="journal article" date="2015" name="Genome Announc.">
        <title>Expanding the biotechnology potential of lactobacilli through comparative genomics of 213 strains and associated genera.</title>
        <authorList>
            <person name="Sun Z."/>
            <person name="Harris H.M."/>
            <person name="McCann A."/>
            <person name="Guo C."/>
            <person name="Argimon S."/>
            <person name="Zhang W."/>
            <person name="Yang X."/>
            <person name="Jeffery I.B."/>
            <person name="Cooney J.C."/>
            <person name="Kagawa T.F."/>
            <person name="Liu W."/>
            <person name="Song Y."/>
            <person name="Salvetti E."/>
            <person name="Wrobel A."/>
            <person name="Rasinkangas P."/>
            <person name="Parkhill J."/>
            <person name="Rea M.C."/>
            <person name="O'Sullivan O."/>
            <person name="Ritari J."/>
            <person name="Douillard F.P."/>
            <person name="Paul Ross R."/>
            <person name="Yang R."/>
            <person name="Briner A.E."/>
            <person name="Felis G.E."/>
            <person name="de Vos W.M."/>
            <person name="Barrangou R."/>
            <person name="Klaenhammer T.R."/>
            <person name="Caufield P.W."/>
            <person name="Cui Y."/>
            <person name="Zhang H."/>
            <person name="O'Toole P.W."/>
        </authorList>
    </citation>
    <scope>NUCLEOTIDE SEQUENCE [LARGE SCALE GENOMIC DNA]</scope>
    <source>
        <strain evidence="2 3">DSM 15707</strain>
    </source>
</reference>
<comment type="caution">
    <text evidence="2">The sequence shown here is derived from an EMBL/GenBank/DDBJ whole genome shotgun (WGS) entry which is preliminary data.</text>
</comment>
<dbReference type="Proteomes" id="UP000051697">
    <property type="component" value="Unassembled WGS sequence"/>
</dbReference>
<dbReference type="KEGG" id="lol:LACOL_0788"/>
<accession>A0A0R1RRG5</accession>
<protein>
    <submittedName>
        <fullName evidence="2">Uncharacterized protein</fullName>
    </submittedName>
</protein>
<feature type="region of interest" description="Disordered" evidence="1">
    <location>
        <begin position="24"/>
        <end position="51"/>
    </location>
</feature>
<keyword evidence="3" id="KW-1185">Reference proteome</keyword>
<organism evidence="2 3">
    <name type="scientific">Paucilactobacillus oligofermentans DSM 15707 = LMG 22743</name>
    <dbReference type="NCBI Taxonomy" id="1423778"/>
    <lineage>
        <taxon>Bacteria</taxon>
        <taxon>Bacillati</taxon>
        <taxon>Bacillota</taxon>
        <taxon>Bacilli</taxon>
        <taxon>Lactobacillales</taxon>
        <taxon>Lactobacillaceae</taxon>
        <taxon>Paucilactobacillus</taxon>
    </lineage>
</organism>
<name>A0A0R1RRG5_9LACO</name>
<evidence type="ECO:0000313" key="2">
    <source>
        <dbReference type="EMBL" id="KRL55923.1"/>
    </source>
</evidence>